<dbReference type="OrthoDB" id="9798842at2"/>
<dbReference type="Pfam" id="PF01774">
    <property type="entry name" value="UreD"/>
    <property type="match status" value="1"/>
</dbReference>
<dbReference type="RefSeq" id="WP_097281158.1">
    <property type="nucleotide sequence ID" value="NZ_OCNJ01000012.1"/>
</dbReference>
<comment type="similarity">
    <text evidence="1 3">Belongs to the UreD family.</text>
</comment>
<evidence type="ECO:0000256" key="1">
    <source>
        <dbReference type="ARBA" id="ARBA00007177"/>
    </source>
</evidence>
<comment type="function">
    <text evidence="3">Required for maturation of urease via the functional incorporation of the urease nickel metallocenter.</text>
</comment>
<keyword evidence="3" id="KW-0963">Cytoplasm</keyword>
<dbReference type="GO" id="GO:0016151">
    <property type="term" value="F:nickel cation binding"/>
    <property type="evidence" value="ECO:0007669"/>
    <property type="project" value="UniProtKB-UniRule"/>
</dbReference>
<protein>
    <recommendedName>
        <fullName evidence="3">Urease accessory protein UreD</fullName>
    </recommendedName>
</protein>
<reference evidence="4 5" key="1">
    <citation type="submission" date="2017-09" db="EMBL/GenBank/DDBJ databases">
        <authorList>
            <person name="Ehlers B."/>
            <person name="Leendertz F.H."/>
        </authorList>
    </citation>
    <scope>NUCLEOTIDE SEQUENCE [LARGE SCALE GENOMIC DNA]</scope>
    <source>
        <strain evidence="4 5">USBA 140</strain>
    </source>
</reference>
<evidence type="ECO:0000256" key="2">
    <source>
        <dbReference type="ARBA" id="ARBA00023186"/>
    </source>
</evidence>
<organism evidence="4 5">
    <name type="scientific">Caenispirillum bisanense</name>
    <dbReference type="NCBI Taxonomy" id="414052"/>
    <lineage>
        <taxon>Bacteria</taxon>
        <taxon>Pseudomonadati</taxon>
        <taxon>Pseudomonadota</taxon>
        <taxon>Alphaproteobacteria</taxon>
        <taxon>Rhodospirillales</taxon>
        <taxon>Novispirillaceae</taxon>
        <taxon>Caenispirillum</taxon>
    </lineage>
</organism>
<dbReference type="PANTHER" id="PTHR33643">
    <property type="entry name" value="UREASE ACCESSORY PROTEIN D"/>
    <property type="match status" value="1"/>
</dbReference>
<dbReference type="InterPro" id="IPR002669">
    <property type="entry name" value="UreD"/>
</dbReference>
<evidence type="ECO:0000256" key="3">
    <source>
        <dbReference type="HAMAP-Rule" id="MF_01384"/>
    </source>
</evidence>
<dbReference type="EMBL" id="OCNJ01000012">
    <property type="protein sequence ID" value="SOE00332.1"/>
    <property type="molecule type" value="Genomic_DNA"/>
</dbReference>
<dbReference type="AlphaFoldDB" id="A0A286GXW5"/>
<dbReference type="GO" id="GO:0005737">
    <property type="term" value="C:cytoplasm"/>
    <property type="evidence" value="ECO:0007669"/>
    <property type="project" value="UniProtKB-SubCell"/>
</dbReference>
<comment type="subcellular location">
    <subcellularLocation>
        <location evidence="3">Cytoplasm</location>
    </subcellularLocation>
</comment>
<keyword evidence="5" id="KW-1185">Reference proteome</keyword>
<sequence>MSAVTLRCEPAPSRFHGRLRVAAGPRGLRDLHQAAPLRALFPRVAAGEPLTACLTNTAGGLVGGDVLEVAVEADPGARLLVMAQAAEKVYRSLGPDVRVTVSLTAGAGAWLEWLPQETILFDAARLRRLTTLEVAPDARALAGEMVVFGRTAHGESVKTGLLRDAWEVRVGGRLVWMDALHLDAPLRAPLDHAAGFGGAVAAATAVCVGAGLEDLRDGVRALEGREAVLRGATVVGGVLVVRWLGRDAAALRADFADVWAWLRQAAGGLPARLPRLWHV</sequence>
<name>A0A286GXW5_9PROT</name>
<evidence type="ECO:0000313" key="5">
    <source>
        <dbReference type="Proteomes" id="UP000219621"/>
    </source>
</evidence>
<dbReference type="HAMAP" id="MF_01384">
    <property type="entry name" value="UreD"/>
    <property type="match status" value="1"/>
</dbReference>
<dbReference type="PANTHER" id="PTHR33643:SF1">
    <property type="entry name" value="UREASE ACCESSORY PROTEIN D"/>
    <property type="match status" value="1"/>
</dbReference>
<comment type="subunit">
    <text evidence="3">UreD, UreF and UreG form a complex that acts as a GTP-hydrolysis-dependent molecular chaperone, activating the urease apoprotein by helping to assemble the nickel containing metallocenter of UreC. The UreE protein probably delivers the nickel.</text>
</comment>
<keyword evidence="3" id="KW-0996">Nickel insertion</keyword>
<proteinExistence type="inferred from homology"/>
<evidence type="ECO:0000313" key="4">
    <source>
        <dbReference type="EMBL" id="SOE00332.1"/>
    </source>
</evidence>
<keyword evidence="2 3" id="KW-0143">Chaperone</keyword>
<accession>A0A286GXW5</accession>
<gene>
    <name evidence="3" type="primary">ureD</name>
    <name evidence="4" type="ORF">SAMN05421508_11241</name>
</gene>
<dbReference type="Proteomes" id="UP000219621">
    <property type="component" value="Unassembled WGS sequence"/>
</dbReference>